<name>A0ABV9GQZ9_9BACL</name>
<keyword evidence="1" id="KW-0472">Membrane</keyword>
<sequence>MVKLFIHDFTYSLSYGKYKYLAFFGIVALLVVAKSLEAKPVSSNSVVVFFNLMQDNGYIKSLAEYQVPIYWIFVQCFTLFLISDFLNHDMERNRVYLVLRVRPKISYILSKVIWIVAQNILLFVGIFVVIYMISSFVLGNFSLGSTPYYKEVIAPQFTVGTSPTMLILRLFVGFIITSIALSGLLLLGIQWIPAIAAFLGIIIVSAISTFSGLKWLPAIHSMILRQEIFNLTHHLTLRFSLMYSVVLFVVCVILTTFIFKRKDIY</sequence>
<keyword evidence="1" id="KW-1133">Transmembrane helix</keyword>
<keyword evidence="1" id="KW-0812">Transmembrane</keyword>
<reference evidence="3" key="1">
    <citation type="journal article" date="2019" name="Int. J. Syst. Evol. Microbiol.">
        <title>The Global Catalogue of Microorganisms (GCM) 10K type strain sequencing project: providing services to taxonomists for standard genome sequencing and annotation.</title>
        <authorList>
            <consortium name="The Broad Institute Genomics Platform"/>
            <consortium name="The Broad Institute Genome Sequencing Center for Infectious Disease"/>
            <person name="Wu L."/>
            <person name="Ma J."/>
        </authorList>
    </citation>
    <scope>NUCLEOTIDE SEQUENCE [LARGE SCALE GENOMIC DNA]</scope>
    <source>
        <strain evidence="3">CGMCC 1.16306</strain>
    </source>
</reference>
<feature type="transmembrane region" description="Helical" evidence="1">
    <location>
        <begin position="108"/>
        <end position="133"/>
    </location>
</feature>
<keyword evidence="3" id="KW-1185">Reference proteome</keyword>
<proteinExistence type="predicted"/>
<feature type="transmembrane region" description="Helical" evidence="1">
    <location>
        <begin position="194"/>
        <end position="216"/>
    </location>
</feature>
<feature type="transmembrane region" description="Helical" evidence="1">
    <location>
        <begin position="69"/>
        <end position="87"/>
    </location>
</feature>
<comment type="caution">
    <text evidence="2">The sequence shown here is derived from an EMBL/GenBank/DDBJ whole genome shotgun (WGS) entry which is preliminary data.</text>
</comment>
<evidence type="ECO:0000256" key="1">
    <source>
        <dbReference type="SAM" id="Phobius"/>
    </source>
</evidence>
<evidence type="ECO:0000313" key="3">
    <source>
        <dbReference type="Proteomes" id="UP001596022"/>
    </source>
</evidence>
<protein>
    <recommendedName>
        <fullName evidence="4">ABC-2 type transport system permease protein</fullName>
    </recommendedName>
</protein>
<evidence type="ECO:0000313" key="2">
    <source>
        <dbReference type="EMBL" id="MFC4619989.1"/>
    </source>
</evidence>
<feature type="transmembrane region" description="Helical" evidence="1">
    <location>
        <begin position="236"/>
        <end position="259"/>
    </location>
</feature>
<feature type="transmembrane region" description="Helical" evidence="1">
    <location>
        <begin position="166"/>
        <end position="187"/>
    </location>
</feature>
<dbReference type="Proteomes" id="UP001596022">
    <property type="component" value="Unassembled WGS sequence"/>
</dbReference>
<gene>
    <name evidence="2" type="ORF">ACFO4N_14845</name>
</gene>
<accession>A0ABV9GQZ9</accession>
<dbReference type="EMBL" id="JBHSFW010000014">
    <property type="protein sequence ID" value="MFC4619989.1"/>
    <property type="molecule type" value="Genomic_DNA"/>
</dbReference>
<evidence type="ECO:0008006" key="4">
    <source>
        <dbReference type="Google" id="ProtNLM"/>
    </source>
</evidence>
<organism evidence="2 3">
    <name type="scientific">Camelliibacillus cellulosilyticus</name>
    <dbReference type="NCBI Taxonomy" id="2174486"/>
    <lineage>
        <taxon>Bacteria</taxon>
        <taxon>Bacillati</taxon>
        <taxon>Bacillota</taxon>
        <taxon>Bacilli</taxon>
        <taxon>Bacillales</taxon>
        <taxon>Sporolactobacillaceae</taxon>
        <taxon>Camelliibacillus</taxon>
    </lineage>
</organism>